<feature type="signal peptide" evidence="1">
    <location>
        <begin position="1"/>
        <end position="22"/>
    </location>
</feature>
<evidence type="ECO:0000313" key="2">
    <source>
        <dbReference type="EMBL" id="AWN22127.1"/>
    </source>
</evidence>
<name>A0A2Z3JAJ4_9DEIO</name>
<dbReference type="AlphaFoldDB" id="A0A2Z3JAJ4"/>
<sequence>MKKTLGFLLVMGTLGWMSSALATDYVTESNLTGFQLPKGALELTDDDFPDEMVSLLEDVAQGMNGKCQYHELLVWDGGNVDSLAEALVARIPSTFTFKELEAGAIDKNSNYEEFSLTSSKVWYAAVWMDSPENVLLGWCSVVKK</sequence>
<evidence type="ECO:0000256" key="1">
    <source>
        <dbReference type="SAM" id="SignalP"/>
    </source>
</evidence>
<evidence type="ECO:0000313" key="3">
    <source>
        <dbReference type="Proteomes" id="UP000245368"/>
    </source>
</evidence>
<protein>
    <submittedName>
        <fullName evidence="2">Uncharacterized protein</fullName>
    </submittedName>
</protein>
<accession>A0A2Z3JAJ4</accession>
<keyword evidence="3" id="KW-1185">Reference proteome</keyword>
<reference evidence="2 3" key="1">
    <citation type="submission" date="2018-05" db="EMBL/GenBank/DDBJ databases">
        <title>Complete Genome Sequence of Deinococcus sp. strain 17bor-2.</title>
        <authorList>
            <person name="Srinivasan S."/>
        </authorList>
    </citation>
    <scope>NUCLEOTIDE SEQUENCE [LARGE SCALE GENOMIC DNA]</scope>
    <source>
        <strain evidence="2 3">17bor-2</strain>
    </source>
</reference>
<dbReference type="KEGG" id="dez:DKM44_01795"/>
<gene>
    <name evidence="2" type="ORF">DKM44_01795</name>
</gene>
<keyword evidence="1" id="KW-0732">Signal</keyword>
<proteinExistence type="predicted"/>
<feature type="chain" id="PRO_5016288820" evidence="1">
    <location>
        <begin position="23"/>
        <end position="144"/>
    </location>
</feature>
<dbReference type="EMBL" id="CP029494">
    <property type="protein sequence ID" value="AWN22127.1"/>
    <property type="molecule type" value="Genomic_DNA"/>
</dbReference>
<dbReference type="Proteomes" id="UP000245368">
    <property type="component" value="Chromosome"/>
</dbReference>
<organism evidence="2 3">
    <name type="scientific">Deinococcus irradiatisoli</name>
    <dbReference type="NCBI Taxonomy" id="2202254"/>
    <lineage>
        <taxon>Bacteria</taxon>
        <taxon>Thermotogati</taxon>
        <taxon>Deinococcota</taxon>
        <taxon>Deinococci</taxon>
        <taxon>Deinococcales</taxon>
        <taxon>Deinococcaceae</taxon>
        <taxon>Deinococcus</taxon>
    </lineage>
</organism>